<dbReference type="PANTHER" id="PTHR46268">
    <property type="entry name" value="STRESS RESPONSE PROTEIN NHAX"/>
    <property type="match status" value="1"/>
</dbReference>
<dbReference type="PRINTS" id="PR01438">
    <property type="entry name" value="UNVRSLSTRESS"/>
</dbReference>
<evidence type="ECO:0000313" key="6">
    <source>
        <dbReference type="Proteomes" id="UP001500804"/>
    </source>
</evidence>
<evidence type="ECO:0000313" key="5">
    <source>
        <dbReference type="EMBL" id="GAA5134835.1"/>
    </source>
</evidence>
<comment type="caution">
    <text evidence="5">The sequence shown here is derived from an EMBL/GenBank/DDBJ whole genome shotgun (WGS) entry which is preliminary data.</text>
</comment>
<dbReference type="InterPro" id="IPR014729">
    <property type="entry name" value="Rossmann-like_a/b/a_fold"/>
</dbReference>
<dbReference type="RefSeq" id="WP_345610144.1">
    <property type="nucleotide sequence ID" value="NZ_BAABJO010000030.1"/>
</dbReference>
<proteinExistence type="inferred from homology"/>
<dbReference type="PANTHER" id="PTHR46268:SF27">
    <property type="entry name" value="UNIVERSAL STRESS PROTEIN RV2623"/>
    <property type="match status" value="1"/>
</dbReference>
<sequence length="312" mass="32431">MSPTGVRAPVVVAVDHAGSADDAVDWAAAEAATRGCPLRIVHVVHPMLPADPYGVGSPFDSLHAALAAAESVLSEGVARARGVVSDIELTARLVCGSAVGILLDEAVRAQLLVLGNRERSGLRARLARSVSVHVAAHASCPVVVIRPARAEDGSGPPRVVVGVDGASTRSPALGFAFQAARQRGVPLAAVHAWSPDPPADLEAVHCASTAAEAIERRALERALHRWHAQYPDVPVVTRLVRDDPARAVTAESHGAALVVVGSRGRRRLTGTVRGSVSRSVLRHARCPIAIVRDRLDCSATGGTRYGFGVSSA</sequence>
<comment type="similarity">
    <text evidence="1">Belongs to the universal stress protein A family.</text>
</comment>
<evidence type="ECO:0000256" key="3">
    <source>
        <dbReference type="ARBA" id="ARBA00022840"/>
    </source>
</evidence>
<keyword evidence="6" id="KW-1185">Reference proteome</keyword>
<dbReference type="InterPro" id="IPR006015">
    <property type="entry name" value="Universal_stress_UspA"/>
</dbReference>
<organism evidence="5 6">
    <name type="scientific">Pseudonocardia adelaidensis</name>
    <dbReference type="NCBI Taxonomy" id="648754"/>
    <lineage>
        <taxon>Bacteria</taxon>
        <taxon>Bacillati</taxon>
        <taxon>Actinomycetota</taxon>
        <taxon>Actinomycetes</taxon>
        <taxon>Pseudonocardiales</taxon>
        <taxon>Pseudonocardiaceae</taxon>
        <taxon>Pseudonocardia</taxon>
    </lineage>
</organism>
<gene>
    <name evidence="5" type="ORF">GCM10023320_63460</name>
</gene>
<dbReference type="InterPro" id="IPR006016">
    <property type="entry name" value="UspA"/>
</dbReference>
<keyword evidence="2" id="KW-0547">Nucleotide-binding</keyword>
<evidence type="ECO:0000256" key="2">
    <source>
        <dbReference type="ARBA" id="ARBA00022741"/>
    </source>
</evidence>
<keyword evidence="3" id="KW-0067">ATP-binding</keyword>
<evidence type="ECO:0000256" key="1">
    <source>
        <dbReference type="ARBA" id="ARBA00008791"/>
    </source>
</evidence>
<feature type="domain" description="UspA" evidence="4">
    <location>
        <begin position="9"/>
        <end position="146"/>
    </location>
</feature>
<feature type="domain" description="UspA" evidence="4">
    <location>
        <begin position="158"/>
        <end position="292"/>
    </location>
</feature>
<reference evidence="6" key="1">
    <citation type="journal article" date="2019" name="Int. J. Syst. Evol. Microbiol.">
        <title>The Global Catalogue of Microorganisms (GCM) 10K type strain sequencing project: providing services to taxonomists for standard genome sequencing and annotation.</title>
        <authorList>
            <consortium name="The Broad Institute Genomics Platform"/>
            <consortium name="The Broad Institute Genome Sequencing Center for Infectious Disease"/>
            <person name="Wu L."/>
            <person name="Ma J."/>
        </authorList>
    </citation>
    <scope>NUCLEOTIDE SEQUENCE [LARGE SCALE GENOMIC DNA]</scope>
    <source>
        <strain evidence="6">JCM 18302</strain>
    </source>
</reference>
<accession>A0ABP9NVN0</accession>
<name>A0ABP9NVN0_9PSEU</name>
<dbReference type="Gene3D" id="3.40.50.620">
    <property type="entry name" value="HUPs"/>
    <property type="match status" value="2"/>
</dbReference>
<dbReference type="Pfam" id="PF00582">
    <property type="entry name" value="Usp"/>
    <property type="match status" value="2"/>
</dbReference>
<evidence type="ECO:0000259" key="4">
    <source>
        <dbReference type="Pfam" id="PF00582"/>
    </source>
</evidence>
<dbReference type="SUPFAM" id="SSF52402">
    <property type="entry name" value="Adenine nucleotide alpha hydrolases-like"/>
    <property type="match status" value="2"/>
</dbReference>
<dbReference type="Proteomes" id="UP001500804">
    <property type="component" value="Unassembled WGS sequence"/>
</dbReference>
<dbReference type="EMBL" id="BAABJO010000030">
    <property type="protein sequence ID" value="GAA5134835.1"/>
    <property type="molecule type" value="Genomic_DNA"/>
</dbReference>
<protein>
    <submittedName>
        <fullName evidence="5">Universal stress protein</fullName>
    </submittedName>
</protein>